<dbReference type="NCBIfam" id="TIGR00088">
    <property type="entry name" value="trmD"/>
    <property type="match status" value="1"/>
</dbReference>
<dbReference type="NCBIfam" id="NF000648">
    <property type="entry name" value="PRK00026.1"/>
    <property type="match status" value="1"/>
</dbReference>
<gene>
    <name evidence="15" type="primary">trmD</name>
    <name evidence="19" type="ORF">A3B04_01020</name>
</gene>
<dbReference type="Gene3D" id="3.40.1280.10">
    <property type="match status" value="1"/>
</dbReference>
<feature type="domain" description="tRNA methyltransferase TRMD/TRM10-type" evidence="18">
    <location>
        <begin position="1"/>
        <end position="185"/>
    </location>
</feature>
<evidence type="ECO:0000256" key="11">
    <source>
        <dbReference type="ARBA" id="ARBA00022694"/>
    </source>
</evidence>
<feature type="domain" description="tRNA methyltransferase TRMD/TRM10-type" evidence="18">
    <location>
        <begin position="216"/>
        <end position="255"/>
    </location>
</feature>
<dbReference type="GO" id="GO:0002939">
    <property type="term" value="P:tRNA N1-guanine methylation"/>
    <property type="evidence" value="ECO:0007669"/>
    <property type="project" value="TreeGrafter"/>
</dbReference>
<dbReference type="InterPro" id="IPR029028">
    <property type="entry name" value="Alpha/beta_knot_MTases"/>
</dbReference>
<protein>
    <recommendedName>
        <fullName evidence="6 15">tRNA (guanine-N(1)-)-methyltransferase</fullName>
        <ecNumber evidence="5 15">2.1.1.228</ecNumber>
    </recommendedName>
    <alternativeName>
        <fullName evidence="12 15">M1G-methyltransferase</fullName>
    </alternativeName>
    <alternativeName>
        <fullName evidence="13 15">tRNA [GM37] methyltransferase</fullName>
    </alternativeName>
</protein>
<dbReference type="GO" id="GO:0005829">
    <property type="term" value="C:cytosol"/>
    <property type="evidence" value="ECO:0007669"/>
    <property type="project" value="TreeGrafter"/>
</dbReference>
<dbReference type="EMBL" id="MHNF01000023">
    <property type="protein sequence ID" value="OGZ40927.1"/>
    <property type="molecule type" value="Genomic_DNA"/>
</dbReference>
<proteinExistence type="inferred from homology"/>
<evidence type="ECO:0000259" key="18">
    <source>
        <dbReference type="Pfam" id="PF01746"/>
    </source>
</evidence>
<evidence type="ECO:0000256" key="2">
    <source>
        <dbReference type="ARBA" id="ARBA00004496"/>
    </source>
</evidence>
<accession>A0A1G2FSZ0</accession>
<evidence type="ECO:0000256" key="17">
    <source>
        <dbReference type="RuleBase" id="RU003464"/>
    </source>
</evidence>
<evidence type="ECO:0000256" key="6">
    <source>
        <dbReference type="ARBA" id="ARBA00014679"/>
    </source>
</evidence>
<comment type="caution">
    <text evidence="19">The sequence shown here is derived from an EMBL/GenBank/DDBJ whole genome shotgun (WGS) entry which is preliminary data.</text>
</comment>
<keyword evidence="8 15" id="KW-0489">Methyltransferase</keyword>
<evidence type="ECO:0000256" key="12">
    <source>
        <dbReference type="ARBA" id="ARBA00029736"/>
    </source>
</evidence>
<dbReference type="InterPro" id="IPR023148">
    <property type="entry name" value="tRNA_m1G_MeTrfase_C_sf"/>
</dbReference>
<evidence type="ECO:0000256" key="8">
    <source>
        <dbReference type="ARBA" id="ARBA00022603"/>
    </source>
</evidence>
<dbReference type="Pfam" id="PF01746">
    <property type="entry name" value="tRNA_m1G_MT"/>
    <property type="match status" value="2"/>
</dbReference>
<dbReference type="Gene3D" id="1.10.1270.20">
    <property type="entry name" value="tRNA(m1g37)methyltransferase, domain 2"/>
    <property type="match status" value="1"/>
</dbReference>
<evidence type="ECO:0000256" key="15">
    <source>
        <dbReference type="HAMAP-Rule" id="MF_00605"/>
    </source>
</evidence>
<evidence type="ECO:0000256" key="4">
    <source>
        <dbReference type="ARBA" id="ARBA00011738"/>
    </source>
</evidence>
<dbReference type="InterPro" id="IPR016009">
    <property type="entry name" value="tRNA_MeTrfase_TRMD/TRM10"/>
</dbReference>
<evidence type="ECO:0000256" key="9">
    <source>
        <dbReference type="ARBA" id="ARBA00022679"/>
    </source>
</evidence>
<keyword evidence="9 15" id="KW-0808">Transferase</keyword>
<feature type="binding site" evidence="15 16">
    <location>
        <begin position="143"/>
        <end position="148"/>
    </location>
    <ligand>
        <name>S-adenosyl-L-methionine</name>
        <dbReference type="ChEBI" id="CHEBI:59789"/>
    </ligand>
</feature>
<dbReference type="PANTHER" id="PTHR46417">
    <property type="entry name" value="TRNA (GUANINE-N(1)-)-METHYLTRANSFERASE"/>
    <property type="match status" value="1"/>
</dbReference>
<evidence type="ECO:0000256" key="7">
    <source>
        <dbReference type="ARBA" id="ARBA00022490"/>
    </source>
</evidence>
<dbReference type="HAMAP" id="MF_00605">
    <property type="entry name" value="TrmD"/>
    <property type="match status" value="1"/>
</dbReference>
<reference evidence="19 20" key="1">
    <citation type="journal article" date="2016" name="Nat. Commun.">
        <title>Thousands of microbial genomes shed light on interconnected biogeochemical processes in an aquifer system.</title>
        <authorList>
            <person name="Anantharaman K."/>
            <person name="Brown C.T."/>
            <person name="Hug L.A."/>
            <person name="Sharon I."/>
            <person name="Castelle C.J."/>
            <person name="Probst A.J."/>
            <person name="Thomas B.C."/>
            <person name="Singh A."/>
            <person name="Wilkins M.J."/>
            <person name="Karaoz U."/>
            <person name="Brodie E.L."/>
            <person name="Williams K.H."/>
            <person name="Hubbard S.S."/>
            <person name="Banfield J.F."/>
        </authorList>
    </citation>
    <scope>NUCLEOTIDE SEQUENCE [LARGE SCALE GENOMIC DNA]</scope>
</reference>
<comment type="similarity">
    <text evidence="3 15 17">Belongs to the RNA methyltransferase TrmD family.</text>
</comment>
<evidence type="ECO:0000313" key="19">
    <source>
        <dbReference type="EMBL" id="OGZ40927.1"/>
    </source>
</evidence>
<feature type="binding site" evidence="15 16">
    <location>
        <position position="123"/>
    </location>
    <ligand>
        <name>S-adenosyl-L-methionine</name>
        <dbReference type="ChEBI" id="CHEBI:59789"/>
    </ligand>
</feature>
<dbReference type="SUPFAM" id="SSF75217">
    <property type="entry name" value="alpha/beta knot"/>
    <property type="match status" value="2"/>
</dbReference>
<evidence type="ECO:0000256" key="5">
    <source>
        <dbReference type="ARBA" id="ARBA00012807"/>
    </source>
</evidence>
<evidence type="ECO:0000313" key="20">
    <source>
        <dbReference type="Proteomes" id="UP000177126"/>
    </source>
</evidence>
<comment type="subunit">
    <text evidence="4 15 17">Homodimer.</text>
</comment>
<keyword evidence="7 15" id="KW-0963">Cytoplasm</keyword>
<evidence type="ECO:0000256" key="13">
    <source>
        <dbReference type="ARBA" id="ARBA00033392"/>
    </source>
</evidence>
<dbReference type="AlphaFoldDB" id="A0A1G2FSZ0"/>
<keyword evidence="10 15" id="KW-0949">S-adenosyl-L-methionine</keyword>
<evidence type="ECO:0000256" key="14">
    <source>
        <dbReference type="ARBA" id="ARBA00047783"/>
    </source>
</evidence>
<sequence>MRFDIITIFPKIFDSYFGESILARAQKKKLIKIQAHDLRKWASDKHRKTDDSPYGGGPGMIFMVEPIYKAVQELKTQNSKLKTTTQKSKVKQRVILFSAKGKTFTQADARRLAKYDQLILICGRYEGVDERVAEHIADEELSVGNYVLTGGEIPAMIVVDSVSRLIPGVLGKSESLKEESFSQILRTTDYKLQSDFNPSTPLSKRGAGRLKKSIGAYLEHPQYTRPEEFKGWKVPEVLLGGNHSEIKKWREKQCETK</sequence>
<comment type="subcellular location">
    <subcellularLocation>
        <location evidence="2 15 17">Cytoplasm</location>
    </subcellularLocation>
</comment>
<comment type="function">
    <text evidence="1 15 17">Specifically methylates guanosine-37 in various tRNAs.</text>
</comment>
<dbReference type="EC" id="2.1.1.228" evidence="5 15"/>
<keyword evidence="11 15" id="KW-0819">tRNA processing</keyword>
<dbReference type="InterPro" id="IPR002649">
    <property type="entry name" value="tRNA_m1G_MeTrfase_TrmD"/>
</dbReference>
<evidence type="ECO:0000256" key="10">
    <source>
        <dbReference type="ARBA" id="ARBA00022691"/>
    </source>
</evidence>
<name>A0A1G2FSZ0_9BACT</name>
<dbReference type="InterPro" id="IPR029026">
    <property type="entry name" value="tRNA_m1G_MTases_N"/>
</dbReference>
<evidence type="ECO:0000256" key="1">
    <source>
        <dbReference type="ARBA" id="ARBA00002634"/>
    </source>
</evidence>
<comment type="catalytic activity">
    <reaction evidence="14 15 17">
        <text>guanosine(37) in tRNA + S-adenosyl-L-methionine = N(1)-methylguanosine(37) in tRNA + S-adenosyl-L-homocysteine + H(+)</text>
        <dbReference type="Rhea" id="RHEA:36899"/>
        <dbReference type="Rhea" id="RHEA-COMP:10145"/>
        <dbReference type="Rhea" id="RHEA-COMP:10147"/>
        <dbReference type="ChEBI" id="CHEBI:15378"/>
        <dbReference type="ChEBI" id="CHEBI:57856"/>
        <dbReference type="ChEBI" id="CHEBI:59789"/>
        <dbReference type="ChEBI" id="CHEBI:73542"/>
        <dbReference type="ChEBI" id="CHEBI:74269"/>
        <dbReference type="EC" id="2.1.1.228"/>
    </reaction>
</comment>
<evidence type="ECO:0000256" key="16">
    <source>
        <dbReference type="PIRSR" id="PIRSR000386-1"/>
    </source>
</evidence>
<organism evidence="19 20">
    <name type="scientific">Candidatus Portnoybacteria bacterium RIFCSPLOWO2_02_FULL_39_11</name>
    <dbReference type="NCBI Taxonomy" id="1802001"/>
    <lineage>
        <taxon>Bacteria</taxon>
        <taxon>Candidatus Portnoyibacteriota</taxon>
    </lineage>
</organism>
<dbReference type="FunFam" id="3.40.1280.10:FF:000001">
    <property type="entry name" value="tRNA (guanine-N(1)-)-methyltransferase"/>
    <property type="match status" value="1"/>
</dbReference>
<dbReference type="CDD" id="cd18080">
    <property type="entry name" value="TrmD-like"/>
    <property type="match status" value="1"/>
</dbReference>
<evidence type="ECO:0000256" key="3">
    <source>
        <dbReference type="ARBA" id="ARBA00007630"/>
    </source>
</evidence>
<dbReference type="PANTHER" id="PTHR46417:SF1">
    <property type="entry name" value="TRNA (GUANINE-N(1)-)-METHYLTRANSFERASE"/>
    <property type="match status" value="1"/>
</dbReference>
<dbReference type="GO" id="GO:0052906">
    <property type="term" value="F:tRNA (guanine(37)-N1)-methyltransferase activity"/>
    <property type="evidence" value="ECO:0007669"/>
    <property type="project" value="UniProtKB-UniRule"/>
</dbReference>
<dbReference type="Proteomes" id="UP000177126">
    <property type="component" value="Unassembled WGS sequence"/>
</dbReference>
<dbReference type="PIRSF" id="PIRSF000386">
    <property type="entry name" value="tRNA_mtase"/>
    <property type="match status" value="1"/>
</dbReference>